<feature type="non-terminal residue" evidence="1">
    <location>
        <position position="1"/>
    </location>
</feature>
<dbReference type="AlphaFoldDB" id="A0A382PVZ7"/>
<dbReference type="EMBL" id="UINC01109425">
    <property type="protein sequence ID" value="SVC76242.1"/>
    <property type="molecule type" value="Genomic_DNA"/>
</dbReference>
<gene>
    <name evidence="1" type="ORF">METZ01_LOCUS329096</name>
</gene>
<protein>
    <submittedName>
        <fullName evidence="1">Uncharacterized protein</fullName>
    </submittedName>
</protein>
<evidence type="ECO:0000313" key="1">
    <source>
        <dbReference type="EMBL" id="SVC76242.1"/>
    </source>
</evidence>
<organism evidence="1">
    <name type="scientific">marine metagenome</name>
    <dbReference type="NCBI Taxonomy" id="408172"/>
    <lineage>
        <taxon>unclassified sequences</taxon>
        <taxon>metagenomes</taxon>
        <taxon>ecological metagenomes</taxon>
    </lineage>
</organism>
<sequence length="78" mass="8600">VGVKGVVKEEPPKKVEPVVVETPKVVPKIVQEPVVQKTEKDKMNDMFVTVDGQFTNLEIILTSSNDDTFLSLSSIRSS</sequence>
<proteinExistence type="predicted"/>
<accession>A0A382PVZ7</accession>
<name>A0A382PVZ7_9ZZZZ</name>
<reference evidence="1" key="1">
    <citation type="submission" date="2018-05" db="EMBL/GenBank/DDBJ databases">
        <authorList>
            <person name="Lanie J.A."/>
            <person name="Ng W.-L."/>
            <person name="Kazmierczak K.M."/>
            <person name="Andrzejewski T.M."/>
            <person name="Davidsen T.M."/>
            <person name="Wayne K.J."/>
            <person name="Tettelin H."/>
            <person name="Glass J.I."/>
            <person name="Rusch D."/>
            <person name="Podicherti R."/>
            <person name="Tsui H.-C.T."/>
            <person name="Winkler M.E."/>
        </authorList>
    </citation>
    <scope>NUCLEOTIDE SEQUENCE</scope>
</reference>